<keyword evidence="2" id="KW-0964">Secreted</keyword>
<feature type="region of interest" description="Disordered" evidence="5">
    <location>
        <begin position="408"/>
        <end position="483"/>
    </location>
</feature>
<evidence type="ECO:0000256" key="2">
    <source>
        <dbReference type="ARBA" id="ARBA00022525"/>
    </source>
</evidence>
<dbReference type="InterPro" id="IPR059100">
    <property type="entry name" value="TSP3_bac"/>
</dbReference>
<keyword evidence="3 6" id="KW-0732">Signal</keyword>
<evidence type="ECO:0000313" key="7">
    <source>
        <dbReference type="EMBL" id="MCW1915696.1"/>
    </source>
</evidence>
<evidence type="ECO:0000256" key="6">
    <source>
        <dbReference type="SAM" id="SignalP"/>
    </source>
</evidence>
<gene>
    <name evidence="7" type="ORF">OJ996_19070</name>
</gene>
<comment type="caution">
    <text evidence="7">The sequence shown here is derived from an EMBL/GenBank/DDBJ whole genome shotgun (WGS) entry which is preliminary data.</text>
</comment>
<feature type="chain" id="PRO_5046901046" evidence="6">
    <location>
        <begin position="21"/>
        <end position="776"/>
    </location>
</feature>
<reference evidence="7" key="1">
    <citation type="submission" date="2022-10" db="EMBL/GenBank/DDBJ databases">
        <title>Luteolibacter sp. GHJ8, whole genome shotgun sequencing project.</title>
        <authorList>
            <person name="Zhao G."/>
            <person name="Shen L."/>
        </authorList>
    </citation>
    <scope>NUCLEOTIDE SEQUENCE</scope>
    <source>
        <strain evidence="7">GHJ8</strain>
    </source>
</reference>
<keyword evidence="8" id="KW-1185">Reference proteome</keyword>
<feature type="compositionally biased region" description="Basic and acidic residues" evidence="5">
    <location>
        <begin position="466"/>
        <end position="478"/>
    </location>
</feature>
<dbReference type="Pfam" id="PF18884">
    <property type="entry name" value="TSP3_bac"/>
    <property type="match status" value="2"/>
</dbReference>
<feature type="signal peptide" evidence="6">
    <location>
        <begin position="1"/>
        <end position="20"/>
    </location>
</feature>
<dbReference type="SUPFAM" id="SSF103647">
    <property type="entry name" value="TSP type-3 repeat"/>
    <property type="match status" value="1"/>
</dbReference>
<name>A0ABT3G763_9BACT</name>
<comment type="subcellular location">
    <subcellularLocation>
        <location evidence="1">Secreted</location>
    </subcellularLocation>
</comment>
<dbReference type="InterPro" id="IPR028974">
    <property type="entry name" value="TSP_type-3_rpt"/>
</dbReference>
<evidence type="ECO:0000313" key="8">
    <source>
        <dbReference type="Proteomes" id="UP001165653"/>
    </source>
</evidence>
<dbReference type="EMBL" id="JAPDDR010000010">
    <property type="protein sequence ID" value="MCW1915696.1"/>
    <property type="molecule type" value="Genomic_DNA"/>
</dbReference>
<evidence type="ECO:0000256" key="5">
    <source>
        <dbReference type="SAM" id="MobiDB-lite"/>
    </source>
</evidence>
<proteinExistence type="predicted"/>
<evidence type="ECO:0000256" key="3">
    <source>
        <dbReference type="ARBA" id="ARBA00022729"/>
    </source>
</evidence>
<sequence>MTRPILVPLLAASALLPASAETLIFWDNFNTGQGQLALDSAPLDGRRSGTEPHLLVRSSQRQQVSIGDQLYMWGSGGRVRFQTDTTNWCNWAALPSASQILSAGGLCVEFDIRYTFNTNATDWIGFAIGMKGASGGEPLVRTTDAETDYGLKIGKDGTYTRHKNGTQVGSAVIGSSALSRHVKLEYIFTSFADGSPVTVKTTVAGQVIGYDQFTWNGNAGELYMELENRGSDTYFDDLKFSTATLFSINMVSEDFRSGSEAGTLAGVFDAETILNENGFEDATYQLVTGEGDTDNSKFAINSAGQLVTGSYDFKLGEAGKVYSVRVRGTGTESNQSAEQVFTVVPIKDDDMDMLPDDWELSFPGNTSLANLTGLESGPGPGPGTGDYDGDGIPDLFEYETWVTNPGLSPFTLDSDGDGINDEDEENPAEGFLVTNPRLADSDSDGISDSAEYPLGTNPVEADSDGDGSRDGFELERGSDPLVNSSRPALLAGFALVPVTDDASSGISTGKTYTHKISGGAATTINDVVFDVLTPTSTPANFAWTVNGGKLAATTPNLGNWVAANGGVTGAGLQGLYNTFTYGAPSSGAIHTYELSGLTPGQSYVVKLYLRKFANNTLRPIDLTFTNGSDVKTPFGALLYDRPEVVFDNGNPDTAYYVSYSYVAQGTTLLITAANHPAVLPDSGGPHLYGLTNEVSVPAGSPLKILSVSRDPSGSVTIQFSGAASTAYRVTKSSNLSTSFVPLTTPLSITTNASGTGQAVIPASEASEAKEFYRIED</sequence>
<dbReference type="RefSeq" id="WP_264515252.1">
    <property type="nucleotide sequence ID" value="NZ_JAPDDR010000010.1"/>
</dbReference>
<evidence type="ECO:0000256" key="4">
    <source>
        <dbReference type="ARBA" id="ARBA00022837"/>
    </source>
</evidence>
<dbReference type="Gene3D" id="4.10.1080.10">
    <property type="entry name" value="TSP type-3 repeat"/>
    <property type="match status" value="1"/>
</dbReference>
<accession>A0ABT3G763</accession>
<keyword evidence="4" id="KW-0106">Calcium</keyword>
<feature type="compositionally biased region" description="Acidic residues" evidence="5">
    <location>
        <begin position="414"/>
        <end position="427"/>
    </location>
</feature>
<protein>
    <submittedName>
        <fullName evidence="7">Uncharacterized protein</fullName>
    </submittedName>
</protein>
<evidence type="ECO:0000256" key="1">
    <source>
        <dbReference type="ARBA" id="ARBA00004613"/>
    </source>
</evidence>
<dbReference type="Proteomes" id="UP001165653">
    <property type="component" value="Unassembled WGS sequence"/>
</dbReference>
<organism evidence="7 8">
    <name type="scientific">Luteolibacter rhizosphaerae</name>
    <dbReference type="NCBI Taxonomy" id="2989719"/>
    <lineage>
        <taxon>Bacteria</taxon>
        <taxon>Pseudomonadati</taxon>
        <taxon>Verrucomicrobiota</taxon>
        <taxon>Verrucomicrobiia</taxon>
        <taxon>Verrucomicrobiales</taxon>
        <taxon>Verrucomicrobiaceae</taxon>
        <taxon>Luteolibacter</taxon>
    </lineage>
</organism>